<dbReference type="SMART" id="SM00834">
    <property type="entry name" value="CxxC_CXXC_SSSS"/>
    <property type="match status" value="1"/>
</dbReference>
<dbReference type="Pfam" id="PF09723">
    <property type="entry name" value="Zn_ribbon_8"/>
    <property type="match status" value="1"/>
</dbReference>
<keyword evidence="3" id="KW-1185">Reference proteome</keyword>
<evidence type="ECO:0000313" key="2">
    <source>
        <dbReference type="EMBL" id="MFA9479261.1"/>
    </source>
</evidence>
<proteinExistence type="predicted"/>
<dbReference type="EMBL" id="JBGUBD010000007">
    <property type="protein sequence ID" value="MFA9479261.1"/>
    <property type="molecule type" value="Genomic_DNA"/>
</dbReference>
<dbReference type="RefSeq" id="WP_425346182.1">
    <property type="nucleotide sequence ID" value="NZ_JBGUBD010000007.1"/>
</dbReference>
<accession>A0ABV4U969</accession>
<dbReference type="NCBIfam" id="TIGR02605">
    <property type="entry name" value="CxxC_CxxC_SSSS"/>
    <property type="match status" value="1"/>
</dbReference>
<feature type="domain" description="Putative regulatory protein FmdB zinc ribbon" evidence="1">
    <location>
        <begin position="1"/>
        <end position="43"/>
    </location>
</feature>
<reference evidence="2 3" key="1">
    <citation type="submission" date="2024-08" db="EMBL/GenBank/DDBJ databases">
        <title>Whole-genome sequencing of halo(alkali)philic microorganisms from hypersaline lakes.</title>
        <authorList>
            <person name="Sorokin D.Y."/>
            <person name="Merkel A.Y."/>
            <person name="Messina E."/>
            <person name="Yakimov M."/>
        </authorList>
    </citation>
    <scope>NUCLEOTIDE SEQUENCE [LARGE SCALE GENOMIC DNA]</scope>
    <source>
        <strain evidence="2 3">AB-hyl4</strain>
    </source>
</reference>
<name>A0ABV4U969_9BACT</name>
<evidence type="ECO:0000313" key="3">
    <source>
        <dbReference type="Proteomes" id="UP001575105"/>
    </source>
</evidence>
<dbReference type="InterPro" id="IPR013429">
    <property type="entry name" value="Regulatory_FmdB_Zinc_ribbon"/>
</dbReference>
<sequence>MPIYEYTCQRCQTTTEALRKMADADAQLACEACGSTDIKRRHSTFATRGESSKDVSLPMGPGCGCGNPQGPCNMR</sequence>
<gene>
    <name evidence="2" type="ORF">ACERK3_13300</name>
</gene>
<comment type="caution">
    <text evidence="2">The sequence shown here is derived from an EMBL/GenBank/DDBJ whole genome shotgun (WGS) entry which is preliminary data.</text>
</comment>
<protein>
    <submittedName>
        <fullName evidence="2">Zinc ribbon domain-containing protein</fullName>
    </submittedName>
</protein>
<organism evidence="2 3">
    <name type="scientific">Natronomicrosphaera hydrolytica</name>
    <dbReference type="NCBI Taxonomy" id="3242702"/>
    <lineage>
        <taxon>Bacteria</taxon>
        <taxon>Pseudomonadati</taxon>
        <taxon>Planctomycetota</taxon>
        <taxon>Phycisphaerae</taxon>
        <taxon>Phycisphaerales</taxon>
        <taxon>Phycisphaeraceae</taxon>
        <taxon>Natronomicrosphaera</taxon>
    </lineage>
</organism>
<evidence type="ECO:0000259" key="1">
    <source>
        <dbReference type="SMART" id="SM00834"/>
    </source>
</evidence>
<dbReference type="Proteomes" id="UP001575105">
    <property type="component" value="Unassembled WGS sequence"/>
</dbReference>